<feature type="region of interest" description="Disordered" evidence="1">
    <location>
        <begin position="51"/>
        <end position="78"/>
    </location>
</feature>
<dbReference type="GO" id="GO:0005739">
    <property type="term" value="C:mitochondrion"/>
    <property type="evidence" value="ECO:0007669"/>
    <property type="project" value="InterPro"/>
</dbReference>
<dbReference type="PANTHER" id="PTHR39468">
    <property type="entry name" value="CHROMOSOME 7, WHOLE GENOME SHOTGUN SEQUENCE"/>
    <property type="match status" value="1"/>
</dbReference>
<protein>
    <recommendedName>
        <fullName evidence="2">Mtf2-like C-terminal domain-containing protein</fullName>
    </recommendedName>
</protein>
<feature type="region of interest" description="Disordered" evidence="1">
    <location>
        <begin position="489"/>
        <end position="553"/>
    </location>
</feature>
<proteinExistence type="predicted"/>
<evidence type="ECO:0000256" key="1">
    <source>
        <dbReference type="SAM" id="MobiDB-lite"/>
    </source>
</evidence>
<evidence type="ECO:0000313" key="3">
    <source>
        <dbReference type="EMBL" id="KAF3010577.1"/>
    </source>
</evidence>
<evidence type="ECO:0000259" key="2">
    <source>
        <dbReference type="Pfam" id="PF19189"/>
    </source>
</evidence>
<sequence>MSACSNTIRALSRSRVPANKTLLPFLYQTPTIQQWKPVAQHFTRRNISRYRREDESSAADIPFENEASLPPALEDTEGPLKTTMTASERAAFEKLYRRFNTRGSRQEEKDHEVEIDAIADEYWEPDEEDQPSASLDKIFDEALRKGSAVARERGRSSSEQPRAKKPKEDLKTMAEHVLKGTRPLELQTRVTRAQRKAEMSAQTIQLKKLRLIERGRVDELLTSARTDRELWEVLHREVFAQIRQLDLDGIAPKPKKENRTKNPKTTPDPRVLFPNYPHHILTAIITLRNHFPASPLPLSILPTIKSFGRSSYALGASTALYNQLLGIAWLQQSSYTQLVSLLTDMHNGAIEFNAETLTLLDQILKEHTLARSGKLGKGMQMVYGLDQFSQGVQELINWRAVIAERVGIEVGRREKGTVPMPRRRRAVDDQSSQHAPLSEGADATAEQFFALPQTKQISQSGPQPAKSHDVDLGDGFEFLSEGDIVADPNVQHQAKNSPVRASETADEDVPRGSEQALLDDDNDYIKEEADKNAHKTEATAKTSTGGAPPWTPS</sequence>
<feature type="domain" description="Mtf2-like C-terminal" evidence="2">
    <location>
        <begin position="218"/>
        <end position="368"/>
    </location>
</feature>
<reference evidence="3" key="1">
    <citation type="submission" date="2019-04" db="EMBL/GenBank/DDBJ databases">
        <title>Sequencing of skin fungus with MAO and IRED activity.</title>
        <authorList>
            <person name="Marsaioli A.J."/>
            <person name="Bonatto J.M.C."/>
            <person name="Reis Junior O."/>
        </authorList>
    </citation>
    <scope>NUCLEOTIDE SEQUENCE</scope>
    <source>
        <strain evidence="3">30M1</strain>
    </source>
</reference>
<feature type="compositionally biased region" description="Basic and acidic residues" evidence="1">
    <location>
        <begin position="523"/>
        <end position="538"/>
    </location>
</feature>
<gene>
    <name evidence="3" type="ORF">E8E13_001025</name>
</gene>
<keyword evidence="4" id="KW-1185">Reference proteome</keyword>
<dbReference type="Pfam" id="PF19189">
    <property type="entry name" value="Mtf2"/>
    <property type="match status" value="1"/>
</dbReference>
<feature type="region of interest" description="Disordered" evidence="1">
    <location>
        <begin position="455"/>
        <end position="474"/>
    </location>
</feature>
<dbReference type="EMBL" id="SWKU01000001">
    <property type="protein sequence ID" value="KAF3010577.1"/>
    <property type="molecule type" value="Genomic_DNA"/>
</dbReference>
<feature type="region of interest" description="Disordered" evidence="1">
    <location>
        <begin position="414"/>
        <end position="441"/>
    </location>
</feature>
<dbReference type="PANTHER" id="PTHR39468:SF1">
    <property type="entry name" value="MTF2-LIKE C-TERMINAL DOMAIN-CONTAINING PROTEIN"/>
    <property type="match status" value="1"/>
</dbReference>
<feature type="region of interest" description="Disordered" evidence="1">
    <location>
        <begin position="146"/>
        <end position="170"/>
    </location>
</feature>
<feature type="region of interest" description="Disordered" evidence="1">
    <location>
        <begin position="250"/>
        <end position="271"/>
    </location>
</feature>
<feature type="compositionally biased region" description="Basic and acidic residues" evidence="1">
    <location>
        <begin position="146"/>
        <end position="156"/>
    </location>
</feature>
<dbReference type="Proteomes" id="UP000801428">
    <property type="component" value="Unassembled WGS sequence"/>
</dbReference>
<name>A0A9P4WB84_CURKU</name>
<dbReference type="InterPro" id="IPR040009">
    <property type="entry name" value="Mtf2/C5D6.12-like"/>
</dbReference>
<organism evidence="3 4">
    <name type="scientific">Curvularia kusanoi</name>
    <name type="common">Cochliobolus kusanoi</name>
    <dbReference type="NCBI Taxonomy" id="90978"/>
    <lineage>
        <taxon>Eukaryota</taxon>
        <taxon>Fungi</taxon>
        <taxon>Dikarya</taxon>
        <taxon>Ascomycota</taxon>
        <taxon>Pezizomycotina</taxon>
        <taxon>Dothideomycetes</taxon>
        <taxon>Pleosporomycetidae</taxon>
        <taxon>Pleosporales</taxon>
        <taxon>Pleosporineae</taxon>
        <taxon>Pleosporaceae</taxon>
        <taxon>Curvularia</taxon>
    </lineage>
</organism>
<comment type="caution">
    <text evidence="3">The sequence shown here is derived from an EMBL/GenBank/DDBJ whole genome shotgun (WGS) entry which is preliminary data.</text>
</comment>
<dbReference type="InterPro" id="IPR043837">
    <property type="entry name" value="Mtf2-like_C"/>
</dbReference>
<evidence type="ECO:0000313" key="4">
    <source>
        <dbReference type="Proteomes" id="UP000801428"/>
    </source>
</evidence>
<accession>A0A9P4WB84</accession>
<dbReference type="AlphaFoldDB" id="A0A9P4WB84"/>
<dbReference type="OrthoDB" id="2444174at2759"/>